<evidence type="ECO:0000256" key="3">
    <source>
        <dbReference type="ARBA" id="ARBA00012834"/>
    </source>
</evidence>
<comment type="similarity">
    <text evidence="2">Belongs to the methyltransferase superfamily. LCMT family.</text>
</comment>
<accession>A0A4S9B9F5</accession>
<comment type="caution">
    <text evidence="11">The sequence shown here is derived from an EMBL/GenBank/DDBJ whole genome shotgun (WGS) entry which is preliminary data.</text>
</comment>
<dbReference type="GO" id="GO:0018423">
    <property type="term" value="F:protein C-terminal leucine carboxyl O-methyltransferase activity"/>
    <property type="evidence" value="ECO:0007669"/>
    <property type="project" value="UniProtKB-EC"/>
</dbReference>
<dbReference type="Gene3D" id="3.40.50.150">
    <property type="entry name" value="Vaccinia Virus protein VP39"/>
    <property type="match status" value="1"/>
</dbReference>
<dbReference type="GO" id="GO:0032259">
    <property type="term" value="P:methylation"/>
    <property type="evidence" value="ECO:0007669"/>
    <property type="project" value="UniProtKB-KW"/>
</dbReference>
<feature type="compositionally biased region" description="Low complexity" evidence="10">
    <location>
        <begin position="13"/>
        <end position="22"/>
    </location>
</feature>
<dbReference type="Pfam" id="PF04072">
    <property type="entry name" value="LCM"/>
    <property type="match status" value="1"/>
</dbReference>
<gene>
    <name evidence="11" type="ORF">D6D15_05167</name>
</gene>
<proteinExistence type="inferred from homology"/>
<sequence length="406" mass="45250">MAAWQAVKRNTMSNSSRPSSSPLEMAAPSIPNLNSLRGRTGLRRGRGRGLPFDPDAPEEDPQHARDKIIRSTDGDASNSRLSAVALGYLQDDYATCFLQGQIPRRYPLINRGTYVRTTAIDRLVDQFLATTIDAQGTHDSAAPVAQVISLGAGSDTRFFRLSPARRQALLYHELDFIDNVQAKLSAIESYPDLKQMIPGMNISPDKNSLLSPNYNLHAIDLRQFADSNPPAIPNLRSDLPTLLLSECCLCYVPPTTATQILSYFTNAIPAASLAIIIYEPIRPYDSFGKTMITNLASRGIELQTVKRYYSLAAQRNRFNKAGFTSGQGARDVEQIYYGEEWVSTVERDRVERLEWLDEVEEWKLLASHYCVAWAWRDPSDAAVFGDAWKNVSGAYTDKEAADDDIM</sequence>
<dbReference type="PANTHER" id="PTHR13600:SF21">
    <property type="entry name" value="LEUCINE CARBOXYL METHYLTRANSFERASE 1"/>
    <property type="match status" value="1"/>
</dbReference>
<keyword evidence="7" id="KW-0949">S-adenosyl-L-methionine</keyword>
<evidence type="ECO:0000256" key="8">
    <source>
        <dbReference type="ARBA" id="ARBA00029681"/>
    </source>
</evidence>
<evidence type="ECO:0000256" key="4">
    <source>
        <dbReference type="ARBA" id="ARBA00017497"/>
    </source>
</evidence>
<evidence type="ECO:0000256" key="5">
    <source>
        <dbReference type="ARBA" id="ARBA00022603"/>
    </source>
</evidence>
<evidence type="ECO:0000256" key="2">
    <source>
        <dbReference type="ARBA" id="ARBA00010703"/>
    </source>
</evidence>
<dbReference type="PANTHER" id="PTHR13600">
    <property type="entry name" value="LEUCINE CARBOXYL METHYLTRANSFERASE"/>
    <property type="match status" value="1"/>
</dbReference>
<organism evidence="11 12">
    <name type="scientific">Aureobasidium pullulans</name>
    <name type="common">Black yeast</name>
    <name type="synonym">Pullularia pullulans</name>
    <dbReference type="NCBI Taxonomy" id="5580"/>
    <lineage>
        <taxon>Eukaryota</taxon>
        <taxon>Fungi</taxon>
        <taxon>Dikarya</taxon>
        <taxon>Ascomycota</taxon>
        <taxon>Pezizomycotina</taxon>
        <taxon>Dothideomycetes</taxon>
        <taxon>Dothideomycetidae</taxon>
        <taxon>Dothideales</taxon>
        <taxon>Saccotheciaceae</taxon>
        <taxon>Aureobasidium</taxon>
    </lineage>
</organism>
<protein>
    <recommendedName>
        <fullName evidence="4">Leucine carboxyl methyltransferase 1</fullName>
        <ecNumber evidence="3">2.1.1.233</ecNumber>
    </recommendedName>
    <alternativeName>
        <fullName evidence="8">Protein phosphatase methyltransferase 1</fullName>
    </alternativeName>
    <alternativeName>
        <fullName evidence="9">[Phosphatase 2A protein]-leucine-carboxy methyltransferase 1</fullName>
    </alternativeName>
</protein>
<dbReference type="InterPro" id="IPR029063">
    <property type="entry name" value="SAM-dependent_MTases_sf"/>
</dbReference>
<evidence type="ECO:0000313" key="11">
    <source>
        <dbReference type="EMBL" id="THW89595.1"/>
    </source>
</evidence>
<evidence type="ECO:0000313" key="12">
    <source>
        <dbReference type="Proteomes" id="UP000304928"/>
    </source>
</evidence>
<evidence type="ECO:0000256" key="6">
    <source>
        <dbReference type="ARBA" id="ARBA00022679"/>
    </source>
</evidence>
<name>A0A4S9B9F5_AURPU</name>
<evidence type="ECO:0000256" key="7">
    <source>
        <dbReference type="ARBA" id="ARBA00022691"/>
    </source>
</evidence>
<keyword evidence="5 11" id="KW-0489">Methyltransferase</keyword>
<dbReference type="InterPro" id="IPR007213">
    <property type="entry name" value="Ppm1/Ppm2/Tcmp"/>
</dbReference>
<evidence type="ECO:0000256" key="1">
    <source>
        <dbReference type="ARBA" id="ARBA00000724"/>
    </source>
</evidence>
<dbReference type="InterPro" id="IPR016651">
    <property type="entry name" value="LCMT1"/>
</dbReference>
<dbReference type="Proteomes" id="UP000304928">
    <property type="component" value="Unassembled WGS sequence"/>
</dbReference>
<dbReference type="AlphaFoldDB" id="A0A4S9B9F5"/>
<dbReference type="EC" id="2.1.1.233" evidence="3"/>
<reference evidence="11 12" key="1">
    <citation type="submission" date="2018-10" db="EMBL/GenBank/DDBJ databases">
        <title>Fifty Aureobasidium pullulans genomes reveal a recombining polyextremotolerant generalist.</title>
        <authorList>
            <person name="Gostincar C."/>
            <person name="Turk M."/>
            <person name="Zajc J."/>
            <person name="Gunde-Cimerman N."/>
        </authorList>
    </citation>
    <scope>NUCLEOTIDE SEQUENCE [LARGE SCALE GENOMIC DNA]</scope>
    <source>
        <strain evidence="11 12">EXF-10507</strain>
    </source>
</reference>
<dbReference type="SUPFAM" id="SSF53335">
    <property type="entry name" value="S-adenosyl-L-methionine-dependent methyltransferases"/>
    <property type="match status" value="1"/>
</dbReference>
<feature type="region of interest" description="Disordered" evidence="10">
    <location>
        <begin position="1"/>
        <end position="63"/>
    </location>
</feature>
<evidence type="ECO:0000256" key="9">
    <source>
        <dbReference type="ARBA" id="ARBA00032526"/>
    </source>
</evidence>
<comment type="catalytic activity">
    <reaction evidence="1">
        <text>[phosphatase 2A protein]-C-terminal L-leucine + S-adenosyl-L-methionine = [phosphatase 2A protein]-C-terminal L-leucine methyl ester + S-adenosyl-L-homocysteine</text>
        <dbReference type="Rhea" id="RHEA:48544"/>
        <dbReference type="Rhea" id="RHEA-COMP:12134"/>
        <dbReference type="Rhea" id="RHEA-COMP:12135"/>
        <dbReference type="ChEBI" id="CHEBI:57856"/>
        <dbReference type="ChEBI" id="CHEBI:59789"/>
        <dbReference type="ChEBI" id="CHEBI:90516"/>
        <dbReference type="ChEBI" id="CHEBI:90517"/>
        <dbReference type="EC" id="2.1.1.233"/>
    </reaction>
</comment>
<keyword evidence="6 11" id="KW-0808">Transferase</keyword>
<evidence type="ECO:0000256" key="10">
    <source>
        <dbReference type="SAM" id="MobiDB-lite"/>
    </source>
</evidence>
<dbReference type="EMBL" id="QZAR01000079">
    <property type="protein sequence ID" value="THW89595.1"/>
    <property type="molecule type" value="Genomic_DNA"/>
</dbReference>